<evidence type="ECO:0000256" key="1">
    <source>
        <dbReference type="SAM" id="Phobius"/>
    </source>
</evidence>
<dbReference type="EMBL" id="BMMW01000001">
    <property type="protein sequence ID" value="GGK39518.1"/>
    <property type="molecule type" value="Genomic_DNA"/>
</dbReference>
<reference evidence="2" key="1">
    <citation type="journal article" date="2014" name="Int. J. Syst. Evol. Microbiol.">
        <title>Complete genome sequence of Corynebacterium casei LMG S-19264T (=DSM 44701T), isolated from a smear-ripened cheese.</title>
        <authorList>
            <consortium name="US DOE Joint Genome Institute (JGI-PGF)"/>
            <person name="Walter F."/>
            <person name="Albersmeier A."/>
            <person name="Kalinowski J."/>
            <person name="Ruckert C."/>
        </authorList>
    </citation>
    <scope>NUCLEOTIDE SEQUENCE</scope>
    <source>
        <strain evidence="2">CGMCC 4.7278</strain>
    </source>
</reference>
<dbReference type="AlphaFoldDB" id="A0A917QAH3"/>
<evidence type="ECO:0000313" key="3">
    <source>
        <dbReference type="Proteomes" id="UP000612956"/>
    </source>
</evidence>
<organism evidence="2 3">
    <name type="scientific">Nocardia camponoti</name>
    <dbReference type="NCBI Taxonomy" id="1616106"/>
    <lineage>
        <taxon>Bacteria</taxon>
        <taxon>Bacillati</taxon>
        <taxon>Actinomycetota</taxon>
        <taxon>Actinomycetes</taxon>
        <taxon>Mycobacteriales</taxon>
        <taxon>Nocardiaceae</taxon>
        <taxon>Nocardia</taxon>
    </lineage>
</organism>
<protein>
    <submittedName>
        <fullName evidence="2">Uncharacterized protein</fullName>
    </submittedName>
</protein>
<evidence type="ECO:0000313" key="2">
    <source>
        <dbReference type="EMBL" id="GGK39518.1"/>
    </source>
</evidence>
<feature type="transmembrane region" description="Helical" evidence="1">
    <location>
        <begin position="87"/>
        <end position="110"/>
    </location>
</feature>
<name>A0A917QAH3_9NOCA</name>
<gene>
    <name evidence="2" type="ORF">GCM10011591_09010</name>
</gene>
<reference evidence="2" key="2">
    <citation type="submission" date="2020-09" db="EMBL/GenBank/DDBJ databases">
        <authorList>
            <person name="Sun Q."/>
            <person name="Zhou Y."/>
        </authorList>
    </citation>
    <scope>NUCLEOTIDE SEQUENCE</scope>
    <source>
        <strain evidence="2">CGMCC 4.7278</strain>
    </source>
</reference>
<sequence>MLVVVLRVILGLVMGVAPTCGSLWRGLCLVAVIGVAVAWGFRDARTDSSADLTVRWLLTGLVAGFLSGALSWALAEGLGLELGGNGLLYEVTSAASFITLLVFLPALIGVGVSRWRAGRTAVAA</sequence>
<keyword evidence="1" id="KW-0812">Transmembrane</keyword>
<feature type="transmembrane region" description="Helical" evidence="1">
    <location>
        <begin position="53"/>
        <end position="75"/>
    </location>
</feature>
<keyword evidence="1" id="KW-0472">Membrane</keyword>
<accession>A0A917QAH3</accession>
<dbReference type="Proteomes" id="UP000612956">
    <property type="component" value="Unassembled WGS sequence"/>
</dbReference>
<keyword evidence="3" id="KW-1185">Reference proteome</keyword>
<proteinExistence type="predicted"/>
<feature type="transmembrane region" description="Helical" evidence="1">
    <location>
        <begin position="22"/>
        <end position="41"/>
    </location>
</feature>
<keyword evidence="1" id="KW-1133">Transmembrane helix</keyword>
<comment type="caution">
    <text evidence="2">The sequence shown here is derived from an EMBL/GenBank/DDBJ whole genome shotgun (WGS) entry which is preliminary data.</text>
</comment>